<organism evidence="1 2">
    <name type="scientific">Peptostreptococcus russellii</name>
    <dbReference type="NCBI Taxonomy" id="215200"/>
    <lineage>
        <taxon>Bacteria</taxon>
        <taxon>Bacillati</taxon>
        <taxon>Bacillota</taxon>
        <taxon>Clostridia</taxon>
        <taxon>Peptostreptococcales</taxon>
        <taxon>Peptostreptococcaceae</taxon>
        <taxon>Peptostreptococcus</taxon>
    </lineage>
</organism>
<dbReference type="AlphaFoldDB" id="A0A1H8JJS1"/>
<protein>
    <submittedName>
        <fullName evidence="1">Uncharacterized protein</fullName>
    </submittedName>
</protein>
<proteinExistence type="predicted"/>
<dbReference type="Proteomes" id="UP000199512">
    <property type="component" value="Unassembled WGS sequence"/>
</dbReference>
<evidence type="ECO:0000313" key="2">
    <source>
        <dbReference type="Proteomes" id="UP000199512"/>
    </source>
</evidence>
<keyword evidence="2" id="KW-1185">Reference proteome</keyword>
<accession>A0A1H8JJS1</accession>
<dbReference type="STRING" id="215200.SAMN05216454_11438"/>
<name>A0A1H8JJS1_9FIRM</name>
<dbReference type="EMBL" id="FODF01000014">
    <property type="protein sequence ID" value="SEN80715.1"/>
    <property type="molecule type" value="Genomic_DNA"/>
</dbReference>
<gene>
    <name evidence="1" type="ORF">SAMN05216454_11438</name>
</gene>
<evidence type="ECO:0000313" key="1">
    <source>
        <dbReference type="EMBL" id="SEN80715.1"/>
    </source>
</evidence>
<sequence length="247" mass="28960">MKFEDLKVGDKVYISERIDWEKAIEISEKLARKDTSNINNDDEKMNPIRDLKSGDKVYIKDDLIHGEIYDNDKFVPGMRKAVNTVRETTNYHGVDLISFDGGFYYEFTPEMVDWGKTAMLNKNIPKKDTSNIKPTYDGTVLSWDDIEVTRHRDDKEDLEKAVMMLLLKKEVYSFGDVRRIVKNTKVKWVPKDGQKFFFITSPGNISSDIYYGDWSVHEELRVFGNCFRTEEEAEKKLEQIRKLLKED</sequence>
<dbReference type="OrthoDB" id="2589702at2"/>
<reference evidence="1 2" key="1">
    <citation type="submission" date="2016-10" db="EMBL/GenBank/DDBJ databases">
        <authorList>
            <person name="de Groot N.N."/>
        </authorList>
    </citation>
    <scope>NUCLEOTIDE SEQUENCE [LARGE SCALE GENOMIC DNA]</scope>
    <source>
        <strain evidence="1 2">Calf135</strain>
    </source>
</reference>
<dbReference type="RefSeq" id="WP_091975938.1">
    <property type="nucleotide sequence ID" value="NZ_FODF01000014.1"/>
</dbReference>